<gene>
    <name evidence="1" type="ORF">GLYMA_10G029900</name>
</gene>
<sequence length="100" mass="11748">MHLFLTTNLEFVEHHQPNSNPSFGHQELIVVPTTIINSSLIEDRTSILKIQKKKRRTYTYLFFYIMQQDFFDLAELQVTTKGTNKNNKNVNGQQLYDLSL</sequence>
<protein>
    <submittedName>
        <fullName evidence="1 2">Uncharacterized protein</fullName>
    </submittedName>
</protein>
<dbReference type="InParanoid" id="A0A0R0HTQ5"/>
<evidence type="ECO:0000313" key="2">
    <source>
        <dbReference type="EnsemblPlants" id="KRH32066"/>
    </source>
</evidence>
<dbReference type="Gramene" id="KRH32066">
    <property type="protein sequence ID" value="KRH32066"/>
    <property type="gene ID" value="GLYMA_10G029900"/>
</dbReference>
<reference evidence="1" key="3">
    <citation type="submission" date="2018-07" db="EMBL/GenBank/DDBJ databases">
        <title>WGS assembly of Glycine max.</title>
        <authorList>
            <person name="Schmutz J."/>
            <person name="Cannon S."/>
            <person name="Schlueter J."/>
            <person name="Ma J."/>
            <person name="Mitros T."/>
            <person name="Nelson W."/>
            <person name="Hyten D."/>
            <person name="Song Q."/>
            <person name="Thelen J."/>
            <person name="Cheng J."/>
            <person name="Xu D."/>
            <person name="Hellsten U."/>
            <person name="May G."/>
            <person name="Yu Y."/>
            <person name="Sakurai T."/>
            <person name="Umezawa T."/>
            <person name="Bhattacharyya M."/>
            <person name="Sandhu D."/>
            <person name="Valliyodan B."/>
            <person name="Lindquist E."/>
            <person name="Peto M."/>
            <person name="Grant D."/>
            <person name="Shu S."/>
            <person name="Goodstein D."/>
            <person name="Barry K."/>
            <person name="Futrell-Griggs M."/>
            <person name="Abernathy B."/>
            <person name="Du J."/>
            <person name="Tian Z."/>
            <person name="Zhu L."/>
            <person name="Gill N."/>
            <person name="Joshi T."/>
            <person name="Libault M."/>
            <person name="Sethuraman A."/>
            <person name="Zhang X."/>
            <person name="Shinozaki K."/>
            <person name="Nguyen H."/>
            <person name="Wing R."/>
            <person name="Cregan P."/>
            <person name="Specht J."/>
            <person name="Grimwood J."/>
            <person name="Rokhsar D."/>
            <person name="Stacey G."/>
            <person name="Shoemaker R."/>
            <person name="Jackson S."/>
        </authorList>
    </citation>
    <scope>NUCLEOTIDE SEQUENCE</scope>
    <source>
        <tissue evidence="1">Callus</tissue>
    </source>
</reference>
<name>A0A0R0HTQ5_SOYBN</name>
<proteinExistence type="predicted"/>
<keyword evidence="3" id="KW-1185">Reference proteome</keyword>
<dbReference type="AlphaFoldDB" id="A0A0R0HTQ5"/>
<reference evidence="2" key="2">
    <citation type="submission" date="2018-02" db="UniProtKB">
        <authorList>
            <consortium name="EnsemblPlants"/>
        </authorList>
    </citation>
    <scope>IDENTIFICATION</scope>
    <source>
        <strain evidence="2">Williams 82</strain>
    </source>
</reference>
<dbReference type="EMBL" id="CM000843">
    <property type="protein sequence ID" value="KRH32066.1"/>
    <property type="molecule type" value="Genomic_DNA"/>
</dbReference>
<organism evidence="1">
    <name type="scientific">Glycine max</name>
    <name type="common">Soybean</name>
    <name type="synonym">Glycine hispida</name>
    <dbReference type="NCBI Taxonomy" id="3847"/>
    <lineage>
        <taxon>Eukaryota</taxon>
        <taxon>Viridiplantae</taxon>
        <taxon>Streptophyta</taxon>
        <taxon>Embryophyta</taxon>
        <taxon>Tracheophyta</taxon>
        <taxon>Spermatophyta</taxon>
        <taxon>Magnoliopsida</taxon>
        <taxon>eudicotyledons</taxon>
        <taxon>Gunneridae</taxon>
        <taxon>Pentapetalae</taxon>
        <taxon>rosids</taxon>
        <taxon>fabids</taxon>
        <taxon>Fabales</taxon>
        <taxon>Fabaceae</taxon>
        <taxon>Papilionoideae</taxon>
        <taxon>50 kb inversion clade</taxon>
        <taxon>NPAAA clade</taxon>
        <taxon>indigoferoid/millettioid clade</taxon>
        <taxon>Phaseoleae</taxon>
        <taxon>Glycine</taxon>
        <taxon>Glycine subgen. Soja</taxon>
    </lineage>
</organism>
<evidence type="ECO:0000313" key="1">
    <source>
        <dbReference type="EMBL" id="KRH32066.1"/>
    </source>
</evidence>
<reference evidence="1 2" key="1">
    <citation type="journal article" date="2010" name="Nature">
        <title>Genome sequence of the palaeopolyploid soybean.</title>
        <authorList>
            <person name="Schmutz J."/>
            <person name="Cannon S.B."/>
            <person name="Schlueter J."/>
            <person name="Ma J."/>
            <person name="Mitros T."/>
            <person name="Nelson W."/>
            <person name="Hyten D.L."/>
            <person name="Song Q."/>
            <person name="Thelen J.J."/>
            <person name="Cheng J."/>
            <person name="Xu D."/>
            <person name="Hellsten U."/>
            <person name="May G.D."/>
            <person name="Yu Y."/>
            <person name="Sakurai T."/>
            <person name="Umezawa T."/>
            <person name="Bhattacharyya M.K."/>
            <person name="Sandhu D."/>
            <person name="Valliyodan B."/>
            <person name="Lindquist E."/>
            <person name="Peto M."/>
            <person name="Grant D."/>
            <person name="Shu S."/>
            <person name="Goodstein D."/>
            <person name="Barry K."/>
            <person name="Futrell-Griggs M."/>
            <person name="Abernathy B."/>
            <person name="Du J."/>
            <person name="Tian Z."/>
            <person name="Zhu L."/>
            <person name="Gill N."/>
            <person name="Joshi T."/>
            <person name="Libault M."/>
            <person name="Sethuraman A."/>
            <person name="Zhang X.-C."/>
            <person name="Shinozaki K."/>
            <person name="Nguyen H.T."/>
            <person name="Wing R.A."/>
            <person name="Cregan P."/>
            <person name="Specht J."/>
            <person name="Grimwood J."/>
            <person name="Rokhsar D."/>
            <person name="Stacey G."/>
            <person name="Shoemaker R.C."/>
            <person name="Jackson S.A."/>
        </authorList>
    </citation>
    <scope>NUCLEOTIDE SEQUENCE</scope>
    <source>
        <strain evidence="2">cv. Williams 82</strain>
        <tissue evidence="1">Callus</tissue>
    </source>
</reference>
<dbReference type="Proteomes" id="UP000008827">
    <property type="component" value="Chromosome 10"/>
</dbReference>
<accession>A0A0R0HTQ5</accession>
<dbReference type="EnsemblPlants" id="KRH32066">
    <property type="protein sequence ID" value="KRH32066"/>
    <property type="gene ID" value="GLYMA_10G029900"/>
</dbReference>
<evidence type="ECO:0000313" key="3">
    <source>
        <dbReference type="Proteomes" id="UP000008827"/>
    </source>
</evidence>